<evidence type="ECO:0000313" key="2">
    <source>
        <dbReference type="EMBL" id="CAD9704560.1"/>
    </source>
</evidence>
<name>A0A7S2SPR8_9STRA</name>
<gene>
    <name evidence="2" type="ORF">QSP1433_LOCUS15815</name>
</gene>
<evidence type="ECO:0000256" key="1">
    <source>
        <dbReference type="SAM" id="MobiDB-lite"/>
    </source>
</evidence>
<reference evidence="2" key="1">
    <citation type="submission" date="2021-01" db="EMBL/GenBank/DDBJ databases">
        <authorList>
            <person name="Corre E."/>
            <person name="Pelletier E."/>
            <person name="Niang G."/>
            <person name="Scheremetjew M."/>
            <person name="Finn R."/>
            <person name="Kale V."/>
            <person name="Holt S."/>
            <person name="Cochrane G."/>
            <person name="Meng A."/>
            <person name="Brown T."/>
            <person name="Cohen L."/>
        </authorList>
    </citation>
    <scope>NUCLEOTIDE SEQUENCE</scope>
    <source>
        <strain evidence="2">NY070348D</strain>
    </source>
</reference>
<dbReference type="EMBL" id="HBHK01025108">
    <property type="protein sequence ID" value="CAD9704560.1"/>
    <property type="molecule type" value="Transcribed_RNA"/>
</dbReference>
<sequence length="713" mass="80910">MLWPPLSSKMQMYNGGLSGSLGNYTTAYGGYYPSGYGGGLVDAFDAPAEVRGSFEDSLFKSRYQRNNKSGGLKNLRCFPSCGFRHKERGFCGQPVEVQIHHGPGVSTKGFYCWVEFVKQKDPPPVRLGDRVSLAQMRSKERNKDEPIKPWVRGDRLDEKCTDTVSSFEFNKDRRGWHYGWTSNKHACNAEHCLQCYVFEVSPHNPDELVCRDIFQSPSFMLFCRRRRRFTLEPTAPVAVPNRRSRAGADSIQTQETNDAVILDAEKSSEIARPVKRERLEVDSMPNKVQRVENIPKPVATTTTPRGSHVINGQESNRMEMVMRKLAVIMSRIQQQQLEESGETVDSSKLSFGDFGDDEFANSIFDAIEIFNTMPDLGEDENLQNAVLPEFELTPLNTVPTEVRKPPEDRKKQRPHRTTSDLMIDDIARYLSTEGGFARAVEQLTKESENGTPKYAGFVRIAQEHLDAYRRSRNISRVDFDKVFSKALAKRESAGLPHTRSEDEKSLRPASSSKSLIGSAIGAFSSFVGGGGTNVPVRLSREEHIRQPMYIDGPHNLKVPNIQGLWKQTEESEAAMQDLRQKMGTPWILSKMFEFMESRYEIAINGLEMITRLDRKWISNTTLRFILDGEAHHWGISLPPPFANLSRGWTYRAWVENNKIVITHMIGDQRVTRINWVNRGRTILHTIAILEVQDSSGGYYTEMGRVNQHATLEL</sequence>
<accession>A0A7S2SPR8</accession>
<feature type="region of interest" description="Disordered" evidence="1">
    <location>
        <begin position="397"/>
        <end position="417"/>
    </location>
</feature>
<dbReference type="AlphaFoldDB" id="A0A7S2SPR8"/>
<feature type="compositionally biased region" description="Basic and acidic residues" evidence="1">
    <location>
        <begin position="401"/>
        <end position="410"/>
    </location>
</feature>
<protein>
    <submittedName>
        <fullName evidence="2">Uncharacterized protein</fullName>
    </submittedName>
</protein>
<feature type="compositionally biased region" description="Basic and acidic residues" evidence="1">
    <location>
        <begin position="490"/>
        <end position="506"/>
    </location>
</feature>
<organism evidence="2">
    <name type="scientific">Mucochytrium quahogii</name>
    <dbReference type="NCBI Taxonomy" id="96639"/>
    <lineage>
        <taxon>Eukaryota</taxon>
        <taxon>Sar</taxon>
        <taxon>Stramenopiles</taxon>
        <taxon>Bigyra</taxon>
        <taxon>Labyrinthulomycetes</taxon>
        <taxon>Thraustochytrida</taxon>
        <taxon>Thraustochytriidae</taxon>
        <taxon>Mucochytrium</taxon>
    </lineage>
</organism>
<feature type="region of interest" description="Disordered" evidence="1">
    <location>
        <begin position="490"/>
        <end position="510"/>
    </location>
</feature>
<proteinExistence type="predicted"/>